<name>A0A9D2TQB2_9FIRM</name>
<dbReference type="AlphaFoldDB" id="A0A9D2TQB2"/>
<accession>A0A9D2TQB2</accession>
<evidence type="ECO:0000313" key="1">
    <source>
        <dbReference type="EMBL" id="HJC86772.1"/>
    </source>
</evidence>
<gene>
    <name evidence="1" type="ORF">H9926_01990</name>
</gene>
<reference evidence="1" key="2">
    <citation type="submission" date="2021-04" db="EMBL/GenBank/DDBJ databases">
        <authorList>
            <person name="Gilroy R."/>
        </authorList>
    </citation>
    <scope>NUCLEOTIDE SEQUENCE</scope>
    <source>
        <strain evidence="1">ChiBcec1-1630</strain>
    </source>
</reference>
<dbReference type="Proteomes" id="UP000823922">
    <property type="component" value="Unassembled WGS sequence"/>
</dbReference>
<evidence type="ECO:0000313" key="2">
    <source>
        <dbReference type="Proteomes" id="UP000823922"/>
    </source>
</evidence>
<comment type="caution">
    <text evidence="1">The sequence shown here is derived from an EMBL/GenBank/DDBJ whole genome shotgun (WGS) entry which is preliminary data.</text>
</comment>
<organism evidence="1 2">
    <name type="scientific">Candidatus Eisenbergiella intestinigallinarum</name>
    <dbReference type="NCBI Taxonomy" id="2838549"/>
    <lineage>
        <taxon>Bacteria</taxon>
        <taxon>Bacillati</taxon>
        <taxon>Bacillota</taxon>
        <taxon>Clostridia</taxon>
        <taxon>Lachnospirales</taxon>
        <taxon>Lachnospiraceae</taxon>
        <taxon>Eisenbergiella</taxon>
    </lineage>
</organism>
<proteinExistence type="predicted"/>
<sequence>MLGLVLLCMLGYGMKICDDRTEGKNVGGKAAMEYHMGKYSEAGQKNWELSQMTTEILEEKREK</sequence>
<reference evidence="1" key="1">
    <citation type="journal article" date="2021" name="PeerJ">
        <title>Extensive microbial diversity within the chicken gut microbiome revealed by metagenomics and culture.</title>
        <authorList>
            <person name="Gilroy R."/>
            <person name="Ravi A."/>
            <person name="Getino M."/>
            <person name="Pursley I."/>
            <person name="Horton D.L."/>
            <person name="Alikhan N.F."/>
            <person name="Baker D."/>
            <person name="Gharbi K."/>
            <person name="Hall N."/>
            <person name="Watson M."/>
            <person name="Adriaenssens E.M."/>
            <person name="Foster-Nyarko E."/>
            <person name="Jarju S."/>
            <person name="Secka A."/>
            <person name="Antonio M."/>
            <person name="Oren A."/>
            <person name="Chaudhuri R.R."/>
            <person name="La Ragione R."/>
            <person name="Hildebrand F."/>
            <person name="Pallen M.J."/>
        </authorList>
    </citation>
    <scope>NUCLEOTIDE SEQUENCE</scope>
    <source>
        <strain evidence="1">ChiBcec1-1630</strain>
    </source>
</reference>
<protein>
    <submittedName>
        <fullName evidence="1">Uncharacterized protein</fullName>
    </submittedName>
</protein>
<dbReference type="EMBL" id="DWVS01000042">
    <property type="protein sequence ID" value="HJC86772.1"/>
    <property type="molecule type" value="Genomic_DNA"/>
</dbReference>